<dbReference type="EMBL" id="JH430149">
    <property type="status" value="NOT_ANNOTATED_CDS"/>
    <property type="molecule type" value="Genomic_DNA"/>
</dbReference>
<evidence type="ECO:0000313" key="1">
    <source>
        <dbReference type="EnsemblMetazoa" id="SMAR000586-PA"/>
    </source>
</evidence>
<dbReference type="HOGENOM" id="CLU_3208188_0_0_1"/>
<sequence length="45" mass="5458">MEIDIQQKIKIFSCFSRNLKINIIVLKNKIAILESRDLYFIHFFL</sequence>
<dbReference type="AlphaFoldDB" id="T1II94"/>
<evidence type="ECO:0000313" key="2">
    <source>
        <dbReference type="Proteomes" id="UP000014500"/>
    </source>
</evidence>
<accession>T1II94</accession>
<organism evidence="1 2">
    <name type="scientific">Strigamia maritima</name>
    <name type="common">European centipede</name>
    <name type="synonym">Geophilus maritimus</name>
    <dbReference type="NCBI Taxonomy" id="126957"/>
    <lineage>
        <taxon>Eukaryota</taxon>
        <taxon>Metazoa</taxon>
        <taxon>Ecdysozoa</taxon>
        <taxon>Arthropoda</taxon>
        <taxon>Myriapoda</taxon>
        <taxon>Chilopoda</taxon>
        <taxon>Pleurostigmophora</taxon>
        <taxon>Geophilomorpha</taxon>
        <taxon>Linotaeniidae</taxon>
        <taxon>Strigamia</taxon>
    </lineage>
</organism>
<keyword evidence="2" id="KW-1185">Reference proteome</keyword>
<reference evidence="1" key="2">
    <citation type="submission" date="2015-02" db="UniProtKB">
        <authorList>
            <consortium name="EnsemblMetazoa"/>
        </authorList>
    </citation>
    <scope>IDENTIFICATION</scope>
</reference>
<proteinExistence type="predicted"/>
<dbReference type="Proteomes" id="UP000014500">
    <property type="component" value="Unassembled WGS sequence"/>
</dbReference>
<reference evidence="2" key="1">
    <citation type="submission" date="2011-05" db="EMBL/GenBank/DDBJ databases">
        <authorList>
            <person name="Richards S.R."/>
            <person name="Qu J."/>
            <person name="Jiang H."/>
            <person name="Jhangiani S.N."/>
            <person name="Agravi P."/>
            <person name="Goodspeed R."/>
            <person name="Gross S."/>
            <person name="Mandapat C."/>
            <person name="Jackson L."/>
            <person name="Mathew T."/>
            <person name="Pu L."/>
            <person name="Thornton R."/>
            <person name="Saada N."/>
            <person name="Wilczek-Boney K.B."/>
            <person name="Lee S."/>
            <person name="Kovar C."/>
            <person name="Wu Y."/>
            <person name="Scherer S.E."/>
            <person name="Worley K.C."/>
            <person name="Muzny D.M."/>
            <person name="Gibbs R."/>
        </authorList>
    </citation>
    <scope>NUCLEOTIDE SEQUENCE</scope>
    <source>
        <strain evidence="2">Brora</strain>
    </source>
</reference>
<name>T1II94_STRMM</name>
<dbReference type="EnsemblMetazoa" id="SMAR000586-RA">
    <property type="protein sequence ID" value="SMAR000586-PA"/>
    <property type="gene ID" value="SMAR000586"/>
</dbReference>
<protein>
    <submittedName>
        <fullName evidence="1">Uncharacterized protein</fullName>
    </submittedName>
</protein>